<evidence type="ECO:0000313" key="2">
    <source>
        <dbReference type="Proteomes" id="UP001152799"/>
    </source>
</evidence>
<keyword evidence="2" id="KW-1185">Reference proteome</keyword>
<accession>A0A9N9MPC2</accession>
<sequence length="169" mass="19602">MDIRLRNGIMNFLSFKCKKSLSISIKLPLEASENTSSNQRDFKLSGFIQYCLLIKQKKPRMDIRLRNGIMNFLSFKCKKSLSISIKLPLEASENTSSNQRDFKLSGFIQYCLLIKQKKPRMDIRLRNGIMNFLSFKCKKSLSISIKLPLEASENTSSNQRNFKLSEFIE</sequence>
<name>A0A9N9MPC2_9CUCU</name>
<evidence type="ECO:0000313" key="1">
    <source>
        <dbReference type="EMBL" id="CAG9767306.1"/>
    </source>
</evidence>
<organism evidence="1 2">
    <name type="scientific">Ceutorhynchus assimilis</name>
    <name type="common">cabbage seed weevil</name>
    <dbReference type="NCBI Taxonomy" id="467358"/>
    <lineage>
        <taxon>Eukaryota</taxon>
        <taxon>Metazoa</taxon>
        <taxon>Ecdysozoa</taxon>
        <taxon>Arthropoda</taxon>
        <taxon>Hexapoda</taxon>
        <taxon>Insecta</taxon>
        <taxon>Pterygota</taxon>
        <taxon>Neoptera</taxon>
        <taxon>Endopterygota</taxon>
        <taxon>Coleoptera</taxon>
        <taxon>Polyphaga</taxon>
        <taxon>Cucujiformia</taxon>
        <taxon>Curculionidae</taxon>
        <taxon>Ceutorhynchinae</taxon>
        <taxon>Ceutorhynchus</taxon>
    </lineage>
</organism>
<reference evidence="1" key="1">
    <citation type="submission" date="2022-01" db="EMBL/GenBank/DDBJ databases">
        <authorList>
            <person name="King R."/>
        </authorList>
    </citation>
    <scope>NUCLEOTIDE SEQUENCE</scope>
</reference>
<proteinExistence type="predicted"/>
<dbReference type="Proteomes" id="UP001152799">
    <property type="component" value="Chromosome 4"/>
</dbReference>
<dbReference type="EMBL" id="OU892280">
    <property type="protein sequence ID" value="CAG9767306.1"/>
    <property type="molecule type" value="Genomic_DNA"/>
</dbReference>
<dbReference type="AlphaFoldDB" id="A0A9N9MPC2"/>
<protein>
    <submittedName>
        <fullName evidence="1">Uncharacterized protein</fullName>
    </submittedName>
</protein>
<gene>
    <name evidence="1" type="ORF">CEUTPL_LOCUS7872</name>
</gene>